<name>A0ABR9DZP3_9GAMM</name>
<evidence type="ECO:0000256" key="3">
    <source>
        <dbReference type="ARBA" id="ARBA00022519"/>
    </source>
</evidence>
<keyword evidence="2" id="KW-1003">Cell membrane</keyword>
<keyword evidence="6" id="KW-0012">Acyltransferase</keyword>
<protein>
    <recommendedName>
        <fullName evidence="9">Lipid A biosynthesis acyltransferase</fullName>
    </recommendedName>
</protein>
<evidence type="ECO:0000313" key="7">
    <source>
        <dbReference type="EMBL" id="MBE0359852.1"/>
    </source>
</evidence>
<gene>
    <name evidence="7" type="ORF">PALI_a1171</name>
</gene>
<keyword evidence="3" id="KW-0997">Cell inner membrane</keyword>
<dbReference type="PANTHER" id="PTHR30606:SF10">
    <property type="entry name" value="PHOSPHATIDYLINOSITOL MANNOSIDE ACYLTRANSFERASE"/>
    <property type="match status" value="1"/>
</dbReference>
<comment type="caution">
    <text evidence="7">The sequence shown here is derived from an EMBL/GenBank/DDBJ whole genome shotgun (WGS) entry which is preliminary data.</text>
</comment>
<evidence type="ECO:0000256" key="4">
    <source>
        <dbReference type="ARBA" id="ARBA00022679"/>
    </source>
</evidence>
<evidence type="ECO:0000256" key="1">
    <source>
        <dbReference type="ARBA" id="ARBA00004533"/>
    </source>
</evidence>
<dbReference type="PANTHER" id="PTHR30606">
    <property type="entry name" value="LIPID A BIOSYNTHESIS LAUROYL ACYLTRANSFERASE"/>
    <property type="match status" value="1"/>
</dbReference>
<dbReference type="Pfam" id="PF03279">
    <property type="entry name" value="Lip_A_acyltrans"/>
    <property type="match status" value="1"/>
</dbReference>
<evidence type="ECO:0000256" key="6">
    <source>
        <dbReference type="ARBA" id="ARBA00023315"/>
    </source>
</evidence>
<keyword evidence="8" id="KW-1185">Reference proteome</keyword>
<keyword evidence="4" id="KW-0808">Transferase</keyword>
<accession>A0ABR9DZP3</accession>
<sequence>MRRQSIAFWLGKVIIKVSKKTRLRAMKNIANALPELSMQQREEILTRSYQTIVFGVLESFWLSDLENEIDILCDEHTLSLLQNKEGASVASMHMSCYEMAPFALQQLTWPITTLSKIPSYIKSAKNIYDKANIQVINKNSDNYFLKLLQASRNKSVICLHSDHYANDVKINFFNKKTGAPNGAAIISAYSKVPLLLCYPILQKNGRYKVYIETVNANHVKSNKTDIDNATQAIYQRFEEIILQHPNQWYWSYNRWRD</sequence>
<evidence type="ECO:0000256" key="2">
    <source>
        <dbReference type="ARBA" id="ARBA00022475"/>
    </source>
</evidence>
<evidence type="ECO:0000313" key="8">
    <source>
        <dbReference type="Proteomes" id="UP000648482"/>
    </source>
</evidence>
<dbReference type="Proteomes" id="UP000648482">
    <property type="component" value="Unassembled WGS sequence"/>
</dbReference>
<dbReference type="InterPro" id="IPR004960">
    <property type="entry name" value="LipA_acyltrans"/>
</dbReference>
<dbReference type="CDD" id="cd07984">
    <property type="entry name" value="LPLAT_LABLAT-like"/>
    <property type="match status" value="1"/>
</dbReference>
<dbReference type="EMBL" id="AQGU01000025">
    <property type="protein sequence ID" value="MBE0359852.1"/>
    <property type="molecule type" value="Genomic_DNA"/>
</dbReference>
<proteinExistence type="predicted"/>
<comment type="subcellular location">
    <subcellularLocation>
        <location evidence="1">Cell inner membrane</location>
    </subcellularLocation>
</comment>
<reference evidence="7 8" key="1">
    <citation type="submission" date="2015-06" db="EMBL/GenBank/DDBJ databases">
        <title>Genome sequence of Pseudoalteromonas aliena.</title>
        <authorList>
            <person name="Xie B.-B."/>
            <person name="Rong J.-C."/>
            <person name="Qin Q.-L."/>
            <person name="Zhang Y.-Z."/>
        </authorList>
    </citation>
    <scope>NUCLEOTIDE SEQUENCE [LARGE SCALE GENOMIC DNA]</scope>
    <source>
        <strain evidence="7 8">SW19</strain>
    </source>
</reference>
<evidence type="ECO:0008006" key="9">
    <source>
        <dbReference type="Google" id="ProtNLM"/>
    </source>
</evidence>
<organism evidence="7 8">
    <name type="scientific">Pseudoalteromonas aliena SW19</name>
    <dbReference type="NCBI Taxonomy" id="1314866"/>
    <lineage>
        <taxon>Bacteria</taxon>
        <taxon>Pseudomonadati</taxon>
        <taxon>Pseudomonadota</taxon>
        <taxon>Gammaproteobacteria</taxon>
        <taxon>Alteromonadales</taxon>
        <taxon>Pseudoalteromonadaceae</taxon>
        <taxon>Pseudoalteromonas</taxon>
    </lineage>
</organism>
<keyword evidence="5" id="KW-0472">Membrane</keyword>
<evidence type="ECO:0000256" key="5">
    <source>
        <dbReference type="ARBA" id="ARBA00023136"/>
    </source>
</evidence>